<organism evidence="2 3">
    <name type="scientific">Bacteroides oleiciplenus</name>
    <dbReference type="NCBI Taxonomy" id="626931"/>
    <lineage>
        <taxon>Bacteria</taxon>
        <taxon>Pseudomonadati</taxon>
        <taxon>Bacteroidota</taxon>
        <taxon>Bacteroidia</taxon>
        <taxon>Bacteroidales</taxon>
        <taxon>Bacteroidaceae</taxon>
        <taxon>Bacteroides</taxon>
    </lineage>
</organism>
<feature type="signal peptide" evidence="1">
    <location>
        <begin position="1"/>
        <end position="21"/>
    </location>
</feature>
<gene>
    <name evidence="2" type="ORF">DXB65_01180</name>
</gene>
<reference evidence="2 3" key="1">
    <citation type="submission" date="2018-08" db="EMBL/GenBank/DDBJ databases">
        <title>A genome reference for cultivated species of the human gut microbiota.</title>
        <authorList>
            <person name="Zou Y."/>
            <person name="Xue W."/>
            <person name="Luo G."/>
        </authorList>
    </citation>
    <scope>NUCLEOTIDE SEQUENCE [LARGE SCALE GENOMIC DNA]</scope>
    <source>
        <strain evidence="2 3">OM05-15BH</strain>
    </source>
</reference>
<dbReference type="Proteomes" id="UP000260983">
    <property type="component" value="Unassembled WGS sequence"/>
</dbReference>
<protein>
    <submittedName>
        <fullName evidence="2">Uncharacterized protein</fullName>
    </submittedName>
</protein>
<dbReference type="AlphaFoldDB" id="A0A3E5BRM1"/>
<sequence>MKTLFNKITFLCILAVSCVFAGCSNDHDEWENGAPALAHVYYYCFEKWGGIPGGNDVSYSVNQGETIAIPTQFYSNFTRSYSPIVYYYTSATPKEEALVYGTDYVVVDESGNTLTPDASGAYEMIWPNAKKGVRNIYIKTLNGKKGSFRVLTFSPEKKMDVTDVSTTSIVKTEEYEVRAISENYFVTVVIK</sequence>
<evidence type="ECO:0000313" key="3">
    <source>
        <dbReference type="Proteomes" id="UP000260983"/>
    </source>
</evidence>
<evidence type="ECO:0000256" key="1">
    <source>
        <dbReference type="SAM" id="SignalP"/>
    </source>
</evidence>
<feature type="chain" id="PRO_5017540414" evidence="1">
    <location>
        <begin position="22"/>
        <end position="191"/>
    </location>
</feature>
<accession>A0A3E5BRM1</accession>
<comment type="caution">
    <text evidence="2">The sequence shown here is derived from an EMBL/GenBank/DDBJ whole genome shotgun (WGS) entry which is preliminary data.</text>
</comment>
<keyword evidence="1" id="KW-0732">Signal</keyword>
<proteinExistence type="predicted"/>
<name>A0A3E5BRM1_9BACE</name>
<dbReference type="EMBL" id="QSUL01000001">
    <property type="protein sequence ID" value="RGN40280.1"/>
    <property type="molecule type" value="Genomic_DNA"/>
</dbReference>
<evidence type="ECO:0000313" key="2">
    <source>
        <dbReference type="EMBL" id="RGN40280.1"/>
    </source>
</evidence>
<dbReference type="RefSeq" id="WP_117723065.1">
    <property type="nucleotide sequence ID" value="NZ_QSUL01000001.1"/>
</dbReference>
<dbReference type="PROSITE" id="PS51257">
    <property type="entry name" value="PROKAR_LIPOPROTEIN"/>
    <property type="match status" value="1"/>
</dbReference>